<dbReference type="InterPro" id="IPR000182">
    <property type="entry name" value="GNAT_dom"/>
</dbReference>
<dbReference type="PANTHER" id="PTHR43792:SF9">
    <property type="entry name" value="RIBOSOMAL-PROTEIN-ALANINE ACETYLTRANSFERASE"/>
    <property type="match status" value="1"/>
</dbReference>
<evidence type="ECO:0000313" key="3">
    <source>
        <dbReference type="Proteomes" id="UP000240971"/>
    </source>
</evidence>
<dbReference type="RefSeq" id="WP_106529659.1">
    <property type="nucleotide sequence ID" value="NZ_PYAW01000004.1"/>
</dbReference>
<protein>
    <submittedName>
        <fullName evidence="2">Ribosomal-protein-alanine N-acetyltransferase</fullName>
    </submittedName>
</protein>
<dbReference type="AlphaFoldDB" id="A0A2P8HGI7"/>
<gene>
    <name evidence="2" type="ORF">CLV51_10416</name>
</gene>
<dbReference type="Proteomes" id="UP000240971">
    <property type="component" value="Unassembled WGS sequence"/>
</dbReference>
<dbReference type="PROSITE" id="PS51186">
    <property type="entry name" value="GNAT"/>
    <property type="match status" value="1"/>
</dbReference>
<dbReference type="EMBL" id="PYAW01000004">
    <property type="protein sequence ID" value="PSL45314.1"/>
    <property type="molecule type" value="Genomic_DNA"/>
</dbReference>
<dbReference type="PANTHER" id="PTHR43792">
    <property type="entry name" value="GNAT FAMILY, PUTATIVE (AFU_ORTHOLOGUE AFUA_3G00765)-RELATED-RELATED"/>
    <property type="match status" value="1"/>
</dbReference>
<dbReference type="GO" id="GO:0005737">
    <property type="term" value="C:cytoplasm"/>
    <property type="evidence" value="ECO:0007669"/>
    <property type="project" value="TreeGrafter"/>
</dbReference>
<dbReference type="Gene3D" id="3.40.630.30">
    <property type="match status" value="1"/>
</dbReference>
<evidence type="ECO:0000313" key="2">
    <source>
        <dbReference type="EMBL" id="PSL45314.1"/>
    </source>
</evidence>
<feature type="domain" description="N-acetyltransferase" evidence="1">
    <location>
        <begin position="16"/>
        <end position="179"/>
    </location>
</feature>
<dbReference type="InterPro" id="IPR016181">
    <property type="entry name" value="Acyl_CoA_acyltransferase"/>
</dbReference>
<comment type="caution">
    <text evidence="2">The sequence shown here is derived from an EMBL/GenBank/DDBJ whole genome shotgun (WGS) entry which is preliminary data.</text>
</comment>
<dbReference type="Pfam" id="PF13302">
    <property type="entry name" value="Acetyltransf_3"/>
    <property type="match status" value="1"/>
</dbReference>
<proteinExistence type="predicted"/>
<dbReference type="OrthoDB" id="9811523at2"/>
<name>A0A2P8HGI7_CHINA</name>
<dbReference type="GO" id="GO:0008999">
    <property type="term" value="F:protein-N-terminal-alanine acetyltransferase activity"/>
    <property type="evidence" value="ECO:0007669"/>
    <property type="project" value="TreeGrafter"/>
</dbReference>
<keyword evidence="2" id="KW-0808">Transferase</keyword>
<dbReference type="InterPro" id="IPR051531">
    <property type="entry name" value="N-acetyltransferase"/>
</dbReference>
<dbReference type="SUPFAM" id="SSF55729">
    <property type="entry name" value="Acyl-CoA N-acyltransferases (Nat)"/>
    <property type="match status" value="1"/>
</dbReference>
<accession>A0A2P8HGI7</accession>
<keyword evidence="3" id="KW-1185">Reference proteome</keyword>
<evidence type="ECO:0000259" key="1">
    <source>
        <dbReference type="PROSITE" id="PS51186"/>
    </source>
</evidence>
<sequence length="183" mass="21119">MTELLATFPVLHTQRLDLIEINEHHQPDLFNLFTDQRVTAFYHVIPLKEVADVQKVVAFLRQRFNDKLGVRWGIALKGQQEIIGTIGFNSFTHGHKGVMVFALMPEYWRKGYITEAMQEVIQYGLSALALKRIEAEVLPGNIASEKVLEKSGFKQEGLLREWMVWNGESYDINMYALLKRDLP</sequence>
<reference evidence="2 3" key="1">
    <citation type="submission" date="2018-03" db="EMBL/GenBank/DDBJ databases">
        <title>Genomic Encyclopedia of Archaeal and Bacterial Type Strains, Phase II (KMG-II): from individual species to whole genera.</title>
        <authorList>
            <person name="Goeker M."/>
        </authorList>
    </citation>
    <scope>NUCLEOTIDE SEQUENCE [LARGE SCALE GENOMIC DNA]</scope>
    <source>
        <strain evidence="2 3">DSM 24859</strain>
    </source>
</reference>
<organism evidence="2 3">
    <name type="scientific">Chitinophaga niastensis</name>
    <dbReference type="NCBI Taxonomy" id="536980"/>
    <lineage>
        <taxon>Bacteria</taxon>
        <taxon>Pseudomonadati</taxon>
        <taxon>Bacteroidota</taxon>
        <taxon>Chitinophagia</taxon>
        <taxon>Chitinophagales</taxon>
        <taxon>Chitinophagaceae</taxon>
        <taxon>Chitinophaga</taxon>
    </lineage>
</organism>